<feature type="domain" description="SAM" evidence="2">
    <location>
        <begin position="50"/>
        <end position="95"/>
    </location>
</feature>
<evidence type="ECO:0000313" key="4">
    <source>
        <dbReference type="Proteomes" id="UP000674143"/>
    </source>
</evidence>
<feature type="compositionally biased region" description="Acidic residues" evidence="1">
    <location>
        <begin position="1161"/>
        <end position="1172"/>
    </location>
</feature>
<dbReference type="Proteomes" id="UP000674143">
    <property type="component" value="Unassembled WGS sequence"/>
</dbReference>
<feature type="region of interest" description="Disordered" evidence="1">
    <location>
        <begin position="1156"/>
        <end position="1251"/>
    </location>
</feature>
<evidence type="ECO:0000313" key="3">
    <source>
        <dbReference type="EMBL" id="KAG5473637.1"/>
    </source>
</evidence>
<dbReference type="Gene3D" id="1.10.150.50">
    <property type="entry name" value="Transcription Factor, Ets-1"/>
    <property type="match status" value="1"/>
</dbReference>
<gene>
    <name evidence="3" type="ORF">LSCM4_03707</name>
</gene>
<dbReference type="AlphaFoldDB" id="A0A836G265"/>
<organism evidence="3 4">
    <name type="scientific">Leishmania orientalis</name>
    <dbReference type="NCBI Taxonomy" id="2249476"/>
    <lineage>
        <taxon>Eukaryota</taxon>
        <taxon>Discoba</taxon>
        <taxon>Euglenozoa</taxon>
        <taxon>Kinetoplastea</taxon>
        <taxon>Metakinetoplastina</taxon>
        <taxon>Trypanosomatida</taxon>
        <taxon>Trypanosomatidae</taxon>
        <taxon>Leishmaniinae</taxon>
        <taxon>Leishmania</taxon>
    </lineage>
</organism>
<comment type="caution">
    <text evidence="3">The sequence shown here is derived from an EMBL/GenBank/DDBJ whole genome shotgun (WGS) entry which is preliminary data.</text>
</comment>
<dbReference type="SMART" id="SM00454">
    <property type="entry name" value="SAM"/>
    <property type="match status" value="1"/>
</dbReference>
<evidence type="ECO:0000256" key="1">
    <source>
        <dbReference type="SAM" id="MobiDB-lite"/>
    </source>
</evidence>
<dbReference type="InterPro" id="IPR001660">
    <property type="entry name" value="SAM"/>
</dbReference>
<dbReference type="PROSITE" id="PS50105">
    <property type="entry name" value="SAM_DOMAIN"/>
    <property type="match status" value="1"/>
</dbReference>
<feature type="compositionally biased region" description="Basic and acidic residues" evidence="1">
    <location>
        <begin position="1232"/>
        <end position="1243"/>
    </location>
</feature>
<dbReference type="InterPro" id="IPR013761">
    <property type="entry name" value="SAM/pointed_sf"/>
</dbReference>
<dbReference type="SMR" id="A0A836G265"/>
<dbReference type="Pfam" id="PF00536">
    <property type="entry name" value="SAM_1"/>
    <property type="match status" value="1"/>
</dbReference>
<name>A0A836G265_9TRYP</name>
<dbReference type="RefSeq" id="XP_067061640.1">
    <property type="nucleotide sequence ID" value="XM_067205703.1"/>
</dbReference>
<reference evidence="4" key="1">
    <citation type="journal article" date="2021" name="Microbiol. Resour. Announc.">
        <title>LGAAP: Leishmaniinae Genome Assembly and Annotation Pipeline.</title>
        <authorList>
            <person name="Almutairi H."/>
            <person name="Urbaniak M.D."/>
            <person name="Bates M.D."/>
            <person name="Jariyapan N."/>
            <person name="Kwakye-Nuako G."/>
            <person name="Thomaz-Soccol V."/>
            <person name="Al-Salem W.S."/>
            <person name="Dillon R.J."/>
            <person name="Bates P.A."/>
            <person name="Gatherer D."/>
        </authorList>
    </citation>
    <scope>NUCLEOTIDE SEQUENCE [LARGE SCALE GENOMIC DNA]</scope>
</reference>
<feature type="region of interest" description="Disordered" evidence="1">
    <location>
        <begin position="1065"/>
        <end position="1089"/>
    </location>
</feature>
<feature type="compositionally biased region" description="Basic and acidic residues" evidence="1">
    <location>
        <begin position="417"/>
        <end position="426"/>
    </location>
</feature>
<feature type="compositionally biased region" description="Acidic residues" evidence="1">
    <location>
        <begin position="530"/>
        <end position="543"/>
    </location>
</feature>
<dbReference type="KEGG" id="loi:92359637"/>
<evidence type="ECO:0000259" key="2">
    <source>
        <dbReference type="PROSITE" id="PS50105"/>
    </source>
</evidence>
<feature type="compositionally biased region" description="Polar residues" evidence="1">
    <location>
        <begin position="1215"/>
        <end position="1228"/>
    </location>
</feature>
<feature type="compositionally biased region" description="Basic and acidic residues" evidence="1">
    <location>
        <begin position="1187"/>
        <end position="1199"/>
    </location>
</feature>
<protein>
    <recommendedName>
        <fullName evidence="2">SAM domain-containing protein</fullName>
    </recommendedName>
</protein>
<dbReference type="EMBL" id="JAFHLR010000029">
    <property type="protein sequence ID" value="KAG5473637.1"/>
    <property type="molecule type" value="Genomic_DNA"/>
</dbReference>
<sequence length="1251" mass="134350">MPYPASSHTPTILAAAAGAVAGVASLAWGISYWHRCQQRHEGAASTGATWTAQQVAAWLRDNGVSKASVAACRRYKVDGDTLMRLTAQDLYNMGVPLRDARMILAAIDDVKGTAILLSSASPRFCSSQPPSPFLRTAQRVVPSSVGQFDAAWRALVRTCAVPSSDASPVEQQQRLALYTGALLESFQVLTVSEQEAALSLVASAEKVPVFPPGSALLEARHRSADINVSEDNTALVQAVEEKLKPLHGMLDGFLGFLRSPDLDTVAPAEFEELGERVSAQVKRIVQVAKQLPPELSGPLLCKCDGVFEALSSRQCSCSGSSGNEVARKAKLMRALGDILSTLEGPTLRELTPAQRVQALSLLAKRAEAIEAVATGSVSGVPKDAEVLSTVQSLLRILQEAIRASTLETEDDVQAAADEDRQERDAPAAEGEDATGGPVPVIIRTVQDIQGTLQSEAFQHAPSAVKVELCTTLLQRVAVLEEKLVELPPPAQAMVRDLLLNTKNVLTVVTTMTETVRDDGGRGSLAGNEVQEGEQASDSDADAAEAEKANEGRVSGGNIDAHVEQLEKIFDFLTSDALEQATMEERQKVAAKLLQRVEAIRADLATQDSQGTLITELVGPLEKLLSDMAGDHAASREFLELTAPLSDMRRLLISKSFQQLPHAERMRMARNFVPQLLQLTSCFPSLSDSERKAAEELVRPINEELLRMMHRREPCPRSAQGVLDCLQSIMRTIQGAEFTTMLPAARSAWAANTMAELARMRDDCAALGADGEAVLPLIERLRSQLSGLLPDRTHAGGGSGPANSGESERCGDGANGEVPQEQEGAPADLLWVQLRDMRDELLAAEKAATTVPPERLQKMLHVMGEAVDLPGISARQGATLQELGNLLRRQVEEMTDEAKDRSGGAEVDAAEKDCDEAKAALHAFRRSLQALMDMVQDGNAVSATQLSAVASKAEELIASANAAKINWREDSWCTRALRSILEALQQSRGIEEGASRARVSSKVEAVLQSSTAALIANPPTSKEDFGPYMRLLQLAQSSAEQMTNRELMLLKNLQEAVIEAMRRLPELPPPNGAKNGQQAETGAVDGGDSNEENHVEAVLGALQQMSYKLREGFFSAEELDEFEQVQQDLERLLADEGVEVVDAMEAVRAQIRMHRDRLESGEAADEEEVEEAGNEGVGADGSQSEAEPAEKDAPDPRQQESADAFNEDDDDGVGSNGATAASGLSSGFLQHTADSDAIHDESRPHNRASASC</sequence>
<reference evidence="4" key="2">
    <citation type="journal article" date="2021" name="Sci. Data">
        <title>Chromosome-scale genome sequencing, assembly and annotation of six genomes from subfamily Leishmaniinae.</title>
        <authorList>
            <person name="Almutairi H."/>
            <person name="Urbaniak M.D."/>
            <person name="Bates M.D."/>
            <person name="Jariyapan N."/>
            <person name="Kwakye-Nuako G."/>
            <person name="Thomaz Soccol V."/>
            <person name="Al-Salem W.S."/>
            <person name="Dillon R.J."/>
            <person name="Bates P.A."/>
            <person name="Gatherer D."/>
        </authorList>
    </citation>
    <scope>NUCLEOTIDE SEQUENCE [LARGE SCALE GENOMIC DNA]</scope>
</reference>
<keyword evidence="4" id="KW-1185">Reference proteome</keyword>
<dbReference type="SUPFAM" id="SSF47769">
    <property type="entry name" value="SAM/Pointed domain"/>
    <property type="match status" value="1"/>
</dbReference>
<accession>A0A836G265</accession>
<proteinExistence type="predicted"/>
<feature type="region of interest" description="Disordered" evidence="1">
    <location>
        <begin position="516"/>
        <end position="556"/>
    </location>
</feature>
<feature type="region of interest" description="Disordered" evidence="1">
    <location>
        <begin position="408"/>
        <end position="439"/>
    </location>
</feature>
<dbReference type="GeneID" id="92359637"/>
<feature type="region of interest" description="Disordered" evidence="1">
    <location>
        <begin position="788"/>
        <end position="823"/>
    </location>
</feature>